<evidence type="ECO:0000256" key="2">
    <source>
        <dbReference type="SAM" id="SignalP"/>
    </source>
</evidence>
<dbReference type="Gene3D" id="2.40.10.10">
    <property type="entry name" value="Trypsin-like serine proteases"/>
    <property type="match status" value="1"/>
</dbReference>
<name>A0ABM3M3M6_BICAN</name>
<feature type="compositionally biased region" description="Basic and acidic residues" evidence="1">
    <location>
        <begin position="26"/>
        <end position="35"/>
    </location>
</feature>
<reference evidence="5" key="1">
    <citation type="submission" date="2025-08" db="UniProtKB">
        <authorList>
            <consortium name="RefSeq"/>
        </authorList>
    </citation>
    <scope>IDENTIFICATION</scope>
</reference>
<dbReference type="GeneID" id="112053456"/>
<sequence length="421" mass="46591">MRLLILIALIASCSAEIKGHTNRPKKSADDADDVIHYPGTHQQRQEPPSAVSCYTTDQEEGRCVKSSMCLDEAPKIDSTRAFVYRSGTNPCNHFQMCCPVNKLRPTPVVPTIPPTTGCGYSNAGGVVFRETTGTSTSGRADFAEFPWMVALLRTRKTPVFEPSLKFPRARQMKSNYLKDLRTRDNNDYIAGGTLVHPSAVLTVAHRVEKFRAIEIKCRAGEWNTLSENEWLPHQERDVYTVYRHPLYNMEESLYFYDVALVLLKKPFTFAAHVNLACVSHTLPPPGTVCYTMGWGKDFNDSRNNENVLKKIAVPLVSPADCERKLRNTVQGSNFTLHNTLTCAGGVAYEDDCVGDEGSPLVCPLGDPDGYIRYTVVGMVAYAPMDTCGADGVPGVYVNIPEPDNDVDNTLSYADLDTYPGQ</sequence>
<dbReference type="CDD" id="cd00190">
    <property type="entry name" value="Tryp_SPc"/>
    <property type="match status" value="1"/>
</dbReference>
<evidence type="ECO:0000256" key="1">
    <source>
        <dbReference type="SAM" id="MobiDB-lite"/>
    </source>
</evidence>
<evidence type="ECO:0000313" key="5">
    <source>
        <dbReference type="RefSeq" id="XP_052745637.1"/>
    </source>
</evidence>
<accession>A0ABM3M3M6</accession>
<proteinExistence type="predicted"/>
<dbReference type="InterPro" id="IPR043504">
    <property type="entry name" value="Peptidase_S1_PA_chymotrypsin"/>
</dbReference>
<feature type="signal peptide" evidence="2">
    <location>
        <begin position="1"/>
        <end position="15"/>
    </location>
</feature>
<feature type="domain" description="Peptidase S1" evidence="3">
    <location>
        <begin position="122"/>
        <end position="414"/>
    </location>
</feature>
<evidence type="ECO:0000259" key="3">
    <source>
        <dbReference type="PROSITE" id="PS50240"/>
    </source>
</evidence>
<keyword evidence="4" id="KW-1185">Reference proteome</keyword>
<dbReference type="SUPFAM" id="SSF50494">
    <property type="entry name" value="Trypsin-like serine proteases"/>
    <property type="match status" value="1"/>
</dbReference>
<dbReference type="PROSITE" id="PS50240">
    <property type="entry name" value="TRYPSIN_DOM"/>
    <property type="match status" value="1"/>
</dbReference>
<feature type="region of interest" description="Disordered" evidence="1">
    <location>
        <begin position="20"/>
        <end position="50"/>
    </location>
</feature>
<dbReference type="PRINTS" id="PR00722">
    <property type="entry name" value="CHYMOTRYPSIN"/>
</dbReference>
<protein>
    <submittedName>
        <fullName evidence="5">Phenoloxidase-activating factor 2</fullName>
    </submittedName>
</protein>
<evidence type="ECO:0000313" key="4">
    <source>
        <dbReference type="Proteomes" id="UP001652582"/>
    </source>
</evidence>
<dbReference type="Pfam" id="PF00089">
    <property type="entry name" value="Trypsin"/>
    <property type="match status" value="1"/>
</dbReference>
<dbReference type="InterPro" id="IPR009003">
    <property type="entry name" value="Peptidase_S1_PA"/>
</dbReference>
<dbReference type="PANTHER" id="PTHR24258">
    <property type="entry name" value="SERINE PROTEASE-RELATED"/>
    <property type="match status" value="1"/>
</dbReference>
<dbReference type="Proteomes" id="UP001652582">
    <property type="component" value="Chromosome 26"/>
</dbReference>
<organism evidence="4 5">
    <name type="scientific">Bicyclus anynana</name>
    <name type="common">Squinting bush brown butterfly</name>
    <dbReference type="NCBI Taxonomy" id="110368"/>
    <lineage>
        <taxon>Eukaryota</taxon>
        <taxon>Metazoa</taxon>
        <taxon>Ecdysozoa</taxon>
        <taxon>Arthropoda</taxon>
        <taxon>Hexapoda</taxon>
        <taxon>Insecta</taxon>
        <taxon>Pterygota</taxon>
        <taxon>Neoptera</taxon>
        <taxon>Endopterygota</taxon>
        <taxon>Lepidoptera</taxon>
        <taxon>Glossata</taxon>
        <taxon>Ditrysia</taxon>
        <taxon>Papilionoidea</taxon>
        <taxon>Nymphalidae</taxon>
        <taxon>Satyrinae</taxon>
        <taxon>Satyrini</taxon>
        <taxon>Mycalesina</taxon>
        <taxon>Bicyclus</taxon>
    </lineage>
</organism>
<dbReference type="InterPro" id="IPR001314">
    <property type="entry name" value="Peptidase_S1A"/>
</dbReference>
<dbReference type="RefSeq" id="XP_052745637.1">
    <property type="nucleotide sequence ID" value="XM_052889677.1"/>
</dbReference>
<keyword evidence="2" id="KW-0732">Signal</keyword>
<gene>
    <name evidence="5" type="primary">LOC112053456</name>
</gene>
<dbReference type="SMART" id="SM00020">
    <property type="entry name" value="Tryp_SPc"/>
    <property type="match status" value="1"/>
</dbReference>
<feature type="compositionally biased region" description="Polar residues" evidence="1">
    <location>
        <begin position="40"/>
        <end position="50"/>
    </location>
</feature>
<dbReference type="InterPro" id="IPR001254">
    <property type="entry name" value="Trypsin_dom"/>
</dbReference>
<feature type="chain" id="PRO_5046176601" evidence="2">
    <location>
        <begin position="16"/>
        <end position="421"/>
    </location>
</feature>
<dbReference type="PANTHER" id="PTHR24258:SF129">
    <property type="entry name" value="LP15124P-RELATED"/>
    <property type="match status" value="1"/>
</dbReference>